<gene>
    <name evidence="3" type="ORF">J2Z77_006832</name>
</gene>
<proteinExistence type="predicted"/>
<name>A0ABS4LFR0_STRAV</name>
<dbReference type="EMBL" id="JAGGLQ010000020">
    <property type="protein sequence ID" value="MBP2040975.1"/>
    <property type="molecule type" value="Genomic_DNA"/>
</dbReference>
<reference evidence="3 4" key="1">
    <citation type="submission" date="2021-03" db="EMBL/GenBank/DDBJ databases">
        <title>Genomic Encyclopedia of Type Strains, Phase IV (KMG-IV): sequencing the most valuable type-strain genomes for metagenomic binning, comparative biology and taxonomic classification.</title>
        <authorList>
            <person name="Goeker M."/>
        </authorList>
    </citation>
    <scope>NUCLEOTIDE SEQUENCE [LARGE SCALE GENOMIC DNA]</scope>
    <source>
        <strain evidence="3 4">DSM 40526</strain>
    </source>
</reference>
<evidence type="ECO:0000313" key="3">
    <source>
        <dbReference type="EMBL" id="MBP2040975.1"/>
    </source>
</evidence>
<dbReference type="RefSeq" id="WP_189969354.1">
    <property type="nucleotide sequence ID" value="NZ_BMVL01000006.1"/>
</dbReference>
<feature type="region of interest" description="Disordered" evidence="1">
    <location>
        <begin position="1"/>
        <end position="40"/>
    </location>
</feature>
<dbReference type="Proteomes" id="UP001519310">
    <property type="component" value="Unassembled WGS sequence"/>
</dbReference>
<accession>A0ABS4LFR0</accession>
<keyword evidence="4" id="KW-1185">Reference proteome</keyword>
<evidence type="ECO:0000313" key="4">
    <source>
        <dbReference type="Proteomes" id="UP001519310"/>
    </source>
</evidence>
<dbReference type="InterPro" id="IPR029476">
    <property type="entry name" value="DNase_NucA_NucB"/>
</dbReference>
<evidence type="ECO:0000259" key="2">
    <source>
        <dbReference type="Pfam" id="PF14040"/>
    </source>
</evidence>
<sequence>MAPDRSSTRPSAPLDFPRIDSNRTKACGSAPSVPGKSCDEYPIATSEQGLNAGGTRRTHPGCGFTGVPAGTGRVGASVCVIAATENGSQVGTNTQFFRRDRVLQGYPFNVVVQ</sequence>
<feature type="domain" description="Deoxyribonuclease NucA/NucB" evidence="2">
    <location>
        <begin position="32"/>
        <end position="111"/>
    </location>
</feature>
<dbReference type="Pfam" id="PF14040">
    <property type="entry name" value="DNase_NucA_NucB"/>
    <property type="match status" value="1"/>
</dbReference>
<protein>
    <recommendedName>
        <fullName evidence="2">Deoxyribonuclease NucA/NucB domain-containing protein</fullName>
    </recommendedName>
</protein>
<comment type="caution">
    <text evidence="3">The sequence shown here is derived from an EMBL/GenBank/DDBJ whole genome shotgun (WGS) entry which is preliminary data.</text>
</comment>
<organism evidence="3 4">
    <name type="scientific">Streptomyces avidinii</name>
    <dbReference type="NCBI Taxonomy" id="1895"/>
    <lineage>
        <taxon>Bacteria</taxon>
        <taxon>Bacillati</taxon>
        <taxon>Actinomycetota</taxon>
        <taxon>Actinomycetes</taxon>
        <taxon>Kitasatosporales</taxon>
        <taxon>Streptomycetaceae</taxon>
        <taxon>Streptomyces</taxon>
    </lineage>
</organism>
<evidence type="ECO:0000256" key="1">
    <source>
        <dbReference type="SAM" id="MobiDB-lite"/>
    </source>
</evidence>